<dbReference type="AlphaFoldDB" id="A0A371BCG7"/>
<feature type="domain" description="SH3b" evidence="2">
    <location>
        <begin position="26"/>
        <end position="87"/>
    </location>
</feature>
<organism evidence="3 4">
    <name type="scientific">Undibacter mobilis</name>
    <dbReference type="NCBI Taxonomy" id="2292256"/>
    <lineage>
        <taxon>Bacteria</taxon>
        <taxon>Pseudomonadati</taxon>
        <taxon>Pseudomonadota</taxon>
        <taxon>Alphaproteobacteria</taxon>
        <taxon>Hyphomicrobiales</taxon>
        <taxon>Nitrobacteraceae</taxon>
        <taxon>Undibacter</taxon>
    </lineage>
</organism>
<protein>
    <submittedName>
        <fullName evidence="3">SH3 domain-containing protein</fullName>
    </submittedName>
</protein>
<keyword evidence="1" id="KW-0732">Signal</keyword>
<gene>
    <name evidence="3" type="ORF">DXH78_12190</name>
</gene>
<dbReference type="OrthoDB" id="8457065at2"/>
<evidence type="ECO:0000313" key="4">
    <source>
        <dbReference type="Proteomes" id="UP000263993"/>
    </source>
</evidence>
<feature type="chain" id="PRO_5017010447" evidence="1">
    <location>
        <begin position="29"/>
        <end position="133"/>
    </location>
</feature>
<feature type="signal peptide" evidence="1">
    <location>
        <begin position="1"/>
        <end position="28"/>
    </location>
</feature>
<evidence type="ECO:0000256" key="1">
    <source>
        <dbReference type="SAM" id="SignalP"/>
    </source>
</evidence>
<dbReference type="RefSeq" id="WP_115517287.1">
    <property type="nucleotide sequence ID" value="NZ_QRGO01000001.1"/>
</dbReference>
<evidence type="ECO:0000259" key="2">
    <source>
        <dbReference type="PROSITE" id="PS51781"/>
    </source>
</evidence>
<dbReference type="PROSITE" id="PS51781">
    <property type="entry name" value="SH3B"/>
    <property type="match status" value="1"/>
</dbReference>
<dbReference type="InterPro" id="IPR003646">
    <property type="entry name" value="SH3-like_bac-type"/>
</dbReference>
<name>A0A371BCG7_9BRAD</name>
<sequence>MKLRTLTTLKALAVAAGALVLSSGIAAAATATNDLNLRSGPGTGYRVIGTMPAGAYVDVIGCGGSWCRVNWQGVVGYASASYLAGGGAYASAPRVYVAPPPPVVFGFGWGGPRWHGPHRWHGHRGWHRGHHWR</sequence>
<proteinExistence type="predicted"/>
<comment type="caution">
    <text evidence="3">The sequence shown here is derived from an EMBL/GenBank/DDBJ whole genome shotgun (WGS) entry which is preliminary data.</text>
</comment>
<evidence type="ECO:0000313" key="3">
    <source>
        <dbReference type="EMBL" id="RDV05262.1"/>
    </source>
</evidence>
<reference evidence="4" key="1">
    <citation type="submission" date="2018-08" db="EMBL/GenBank/DDBJ databases">
        <authorList>
            <person name="Kim S.-J."/>
            <person name="Jung G.-Y."/>
        </authorList>
    </citation>
    <scope>NUCLEOTIDE SEQUENCE [LARGE SCALE GENOMIC DNA]</scope>
    <source>
        <strain evidence="4">GY_H</strain>
    </source>
</reference>
<dbReference type="SMART" id="SM00287">
    <property type="entry name" value="SH3b"/>
    <property type="match status" value="1"/>
</dbReference>
<accession>A0A371BCG7</accession>
<dbReference type="Gene3D" id="2.30.30.40">
    <property type="entry name" value="SH3 Domains"/>
    <property type="match status" value="1"/>
</dbReference>
<dbReference type="Pfam" id="PF08239">
    <property type="entry name" value="SH3_3"/>
    <property type="match status" value="1"/>
</dbReference>
<dbReference type="Proteomes" id="UP000263993">
    <property type="component" value="Unassembled WGS sequence"/>
</dbReference>
<keyword evidence="4" id="KW-1185">Reference proteome</keyword>
<dbReference type="EMBL" id="QRGO01000001">
    <property type="protein sequence ID" value="RDV05262.1"/>
    <property type="molecule type" value="Genomic_DNA"/>
</dbReference>